<protein>
    <recommendedName>
        <fullName evidence="1">F-box domain-containing protein</fullName>
    </recommendedName>
</protein>
<dbReference type="InterPro" id="IPR036047">
    <property type="entry name" value="F-box-like_dom_sf"/>
</dbReference>
<sequence>MDVVNVTCPPLPDLVIDQILRILPTKAAVRMSFLSKQWDGVCCTAPILDFFEGDEPGKHDNNHIDPNKIYT</sequence>
<keyword evidence="3" id="KW-1185">Reference proteome</keyword>
<dbReference type="Proteomes" id="UP001457282">
    <property type="component" value="Unassembled WGS sequence"/>
</dbReference>
<dbReference type="InterPro" id="IPR001810">
    <property type="entry name" value="F-box_dom"/>
</dbReference>
<comment type="caution">
    <text evidence="2">The sequence shown here is derived from an EMBL/GenBank/DDBJ whole genome shotgun (WGS) entry which is preliminary data.</text>
</comment>
<dbReference type="AlphaFoldDB" id="A0AAW1VMV6"/>
<evidence type="ECO:0000313" key="3">
    <source>
        <dbReference type="Proteomes" id="UP001457282"/>
    </source>
</evidence>
<organism evidence="2 3">
    <name type="scientific">Rubus argutus</name>
    <name type="common">Southern blackberry</name>
    <dbReference type="NCBI Taxonomy" id="59490"/>
    <lineage>
        <taxon>Eukaryota</taxon>
        <taxon>Viridiplantae</taxon>
        <taxon>Streptophyta</taxon>
        <taxon>Embryophyta</taxon>
        <taxon>Tracheophyta</taxon>
        <taxon>Spermatophyta</taxon>
        <taxon>Magnoliopsida</taxon>
        <taxon>eudicotyledons</taxon>
        <taxon>Gunneridae</taxon>
        <taxon>Pentapetalae</taxon>
        <taxon>rosids</taxon>
        <taxon>fabids</taxon>
        <taxon>Rosales</taxon>
        <taxon>Rosaceae</taxon>
        <taxon>Rosoideae</taxon>
        <taxon>Rosoideae incertae sedis</taxon>
        <taxon>Rubus</taxon>
    </lineage>
</organism>
<name>A0AAW1VMV6_RUBAR</name>
<proteinExistence type="predicted"/>
<reference evidence="2 3" key="1">
    <citation type="journal article" date="2023" name="G3 (Bethesda)">
        <title>A chromosome-length genome assembly and annotation of blackberry (Rubus argutus, cv. 'Hillquist').</title>
        <authorList>
            <person name="Bruna T."/>
            <person name="Aryal R."/>
            <person name="Dudchenko O."/>
            <person name="Sargent D.J."/>
            <person name="Mead D."/>
            <person name="Buti M."/>
            <person name="Cavallini A."/>
            <person name="Hytonen T."/>
            <person name="Andres J."/>
            <person name="Pham M."/>
            <person name="Weisz D."/>
            <person name="Mascagni F."/>
            <person name="Usai G."/>
            <person name="Natali L."/>
            <person name="Bassil N."/>
            <person name="Fernandez G.E."/>
            <person name="Lomsadze A."/>
            <person name="Armour M."/>
            <person name="Olukolu B."/>
            <person name="Poorten T."/>
            <person name="Britton C."/>
            <person name="Davik J."/>
            <person name="Ashrafi H."/>
            <person name="Aiden E.L."/>
            <person name="Borodovsky M."/>
            <person name="Worthington M."/>
        </authorList>
    </citation>
    <scope>NUCLEOTIDE SEQUENCE [LARGE SCALE GENOMIC DNA]</scope>
    <source>
        <strain evidence="2">PI 553951</strain>
    </source>
</reference>
<evidence type="ECO:0000313" key="2">
    <source>
        <dbReference type="EMBL" id="KAK9907063.1"/>
    </source>
</evidence>
<dbReference type="Pfam" id="PF00646">
    <property type="entry name" value="F-box"/>
    <property type="match status" value="1"/>
</dbReference>
<accession>A0AAW1VMV6</accession>
<dbReference type="SUPFAM" id="SSF81383">
    <property type="entry name" value="F-box domain"/>
    <property type="match status" value="1"/>
</dbReference>
<feature type="domain" description="F-box" evidence="1">
    <location>
        <begin position="11"/>
        <end position="38"/>
    </location>
</feature>
<dbReference type="EMBL" id="JBEDUW010000043">
    <property type="protein sequence ID" value="KAK9907063.1"/>
    <property type="molecule type" value="Genomic_DNA"/>
</dbReference>
<gene>
    <name evidence="2" type="ORF">M0R45_002479</name>
</gene>
<evidence type="ECO:0000259" key="1">
    <source>
        <dbReference type="Pfam" id="PF00646"/>
    </source>
</evidence>